<dbReference type="EMBL" id="JACVVK020000005">
    <property type="protein sequence ID" value="KAK7506914.1"/>
    <property type="molecule type" value="Genomic_DNA"/>
</dbReference>
<reference evidence="1 2" key="1">
    <citation type="journal article" date="2023" name="Sci. Data">
        <title>Genome assembly of the Korean intertidal mud-creeper Batillaria attramentaria.</title>
        <authorList>
            <person name="Patra A.K."/>
            <person name="Ho P.T."/>
            <person name="Jun S."/>
            <person name="Lee S.J."/>
            <person name="Kim Y."/>
            <person name="Won Y.J."/>
        </authorList>
    </citation>
    <scope>NUCLEOTIDE SEQUENCE [LARGE SCALE GENOMIC DNA]</scope>
    <source>
        <strain evidence="1">Wonlab-2016</strain>
    </source>
</reference>
<name>A0ABD0M4S4_9CAEN</name>
<dbReference type="Proteomes" id="UP001519460">
    <property type="component" value="Unassembled WGS sequence"/>
</dbReference>
<gene>
    <name evidence="1" type="ORF">BaRGS_00001765</name>
</gene>
<dbReference type="InterPro" id="IPR015943">
    <property type="entry name" value="WD40/YVTN_repeat-like_dom_sf"/>
</dbReference>
<dbReference type="Gene3D" id="2.130.10.10">
    <property type="entry name" value="YVTN repeat-like/Quinoprotein amine dehydrogenase"/>
    <property type="match status" value="1"/>
</dbReference>
<organism evidence="1 2">
    <name type="scientific">Batillaria attramentaria</name>
    <dbReference type="NCBI Taxonomy" id="370345"/>
    <lineage>
        <taxon>Eukaryota</taxon>
        <taxon>Metazoa</taxon>
        <taxon>Spiralia</taxon>
        <taxon>Lophotrochozoa</taxon>
        <taxon>Mollusca</taxon>
        <taxon>Gastropoda</taxon>
        <taxon>Caenogastropoda</taxon>
        <taxon>Sorbeoconcha</taxon>
        <taxon>Cerithioidea</taxon>
        <taxon>Batillariidae</taxon>
        <taxon>Batillaria</taxon>
    </lineage>
</organism>
<evidence type="ECO:0000313" key="2">
    <source>
        <dbReference type="Proteomes" id="UP001519460"/>
    </source>
</evidence>
<dbReference type="SUPFAM" id="SSF50978">
    <property type="entry name" value="WD40 repeat-like"/>
    <property type="match status" value="1"/>
</dbReference>
<sequence>MKLKKTTDSTTDRLQCSVLWHFQTQEGFNNLCVDTVLRPKGLGIITGGEDGIIRIYEISSHTPSAEPQACVETKGGPIQCVAAHNVTRFGQNDLMTADSQGTLTVVCGQQILSRQSLASHALTCLQVQEDGRGYLEIVTGTERGLITACQASSQLWTMNLNDIVKVPTAPVSVRCLLGVELPDSHGHNHHYMLASDNMRRLHLILHGHLVMSLSVPAVITAMAQGAFFPASQLGPAGNPGSGAGDSKQVALGAANGSIYILYNMSVTAEEVARAESPITHLASLSLPDNPLDLLLCAGHFKMLSVYRQGELAYKHATSDWVNSVVTADVDGDGVNEVVIGCLDKTVTALKFS</sequence>
<comment type="caution">
    <text evidence="1">The sequence shown here is derived from an EMBL/GenBank/DDBJ whole genome shotgun (WGS) entry which is preliminary data.</text>
</comment>
<keyword evidence="2" id="KW-1185">Reference proteome</keyword>
<protein>
    <submittedName>
        <fullName evidence="1">Uncharacterized protein</fullName>
    </submittedName>
</protein>
<proteinExistence type="predicted"/>
<accession>A0ABD0M4S4</accession>
<dbReference type="AlphaFoldDB" id="A0ABD0M4S4"/>
<dbReference type="InterPro" id="IPR036322">
    <property type="entry name" value="WD40_repeat_dom_sf"/>
</dbReference>
<evidence type="ECO:0000313" key="1">
    <source>
        <dbReference type="EMBL" id="KAK7506914.1"/>
    </source>
</evidence>